<dbReference type="CDD" id="cd06222">
    <property type="entry name" value="RNase_H_like"/>
    <property type="match status" value="1"/>
</dbReference>
<evidence type="ECO:0000313" key="3">
    <source>
        <dbReference type="Proteomes" id="UP000813463"/>
    </source>
</evidence>
<reference evidence="4" key="2">
    <citation type="submission" date="2025-08" db="UniProtKB">
        <authorList>
            <consortium name="RefSeq"/>
        </authorList>
    </citation>
    <scope>IDENTIFICATION</scope>
    <source>
        <tissue evidence="4">Leaf</tissue>
    </source>
</reference>
<gene>
    <name evidence="4" type="primary">LOC110796057</name>
</gene>
<dbReference type="Pfam" id="PF13456">
    <property type="entry name" value="RVT_3"/>
    <property type="match status" value="1"/>
</dbReference>
<dbReference type="InterPro" id="IPR002156">
    <property type="entry name" value="RNaseH_domain"/>
</dbReference>
<reference evidence="3" key="1">
    <citation type="journal article" date="2021" name="Nat. Commun.">
        <title>Genomic analyses provide insights into spinach domestication and the genetic basis of agronomic traits.</title>
        <authorList>
            <person name="Cai X."/>
            <person name="Sun X."/>
            <person name="Xu C."/>
            <person name="Sun H."/>
            <person name="Wang X."/>
            <person name="Ge C."/>
            <person name="Zhang Z."/>
            <person name="Wang Q."/>
            <person name="Fei Z."/>
            <person name="Jiao C."/>
            <person name="Wang Q."/>
        </authorList>
    </citation>
    <scope>NUCLEOTIDE SEQUENCE [LARGE SCALE GENOMIC DNA]</scope>
    <source>
        <strain evidence="3">cv. Varoflay</strain>
    </source>
</reference>
<dbReference type="Proteomes" id="UP000813463">
    <property type="component" value="Chromosome 6"/>
</dbReference>
<organism evidence="3 4">
    <name type="scientific">Spinacia oleracea</name>
    <name type="common">Spinach</name>
    <dbReference type="NCBI Taxonomy" id="3562"/>
    <lineage>
        <taxon>Eukaryota</taxon>
        <taxon>Viridiplantae</taxon>
        <taxon>Streptophyta</taxon>
        <taxon>Embryophyta</taxon>
        <taxon>Tracheophyta</taxon>
        <taxon>Spermatophyta</taxon>
        <taxon>Magnoliopsida</taxon>
        <taxon>eudicotyledons</taxon>
        <taxon>Gunneridae</taxon>
        <taxon>Pentapetalae</taxon>
        <taxon>Caryophyllales</taxon>
        <taxon>Chenopodiaceae</taxon>
        <taxon>Chenopodioideae</taxon>
        <taxon>Anserineae</taxon>
        <taxon>Spinacia</taxon>
    </lineage>
</organism>
<feature type="domain" description="Reverse transcriptase zinc-binding" evidence="2">
    <location>
        <begin position="329"/>
        <end position="420"/>
    </location>
</feature>
<dbReference type="PANTHER" id="PTHR33116">
    <property type="entry name" value="REVERSE TRANSCRIPTASE ZINC-BINDING DOMAIN-CONTAINING PROTEIN-RELATED-RELATED"/>
    <property type="match status" value="1"/>
</dbReference>
<dbReference type="PANTHER" id="PTHR33116:SF78">
    <property type="entry name" value="OS12G0587133 PROTEIN"/>
    <property type="match status" value="1"/>
</dbReference>
<protein>
    <recommendedName>
        <fullName evidence="5">RNase H type-1 domain-containing protein</fullName>
    </recommendedName>
</protein>
<dbReference type="Gene3D" id="3.30.420.10">
    <property type="entry name" value="Ribonuclease H-like superfamily/Ribonuclease H"/>
    <property type="match status" value="1"/>
</dbReference>
<dbReference type="GeneID" id="110796057"/>
<dbReference type="InterPro" id="IPR026960">
    <property type="entry name" value="RVT-Znf"/>
</dbReference>
<dbReference type="RefSeq" id="XP_021856780.1">
    <property type="nucleotide sequence ID" value="XM_022001088.1"/>
</dbReference>
<dbReference type="KEGG" id="soe:110796057"/>
<dbReference type="GO" id="GO:0003676">
    <property type="term" value="F:nucleic acid binding"/>
    <property type="evidence" value="ECO:0007669"/>
    <property type="project" value="InterPro"/>
</dbReference>
<accession>A0A9R0K363</accession>
<evidence type="ECO:0000259" key="1">
    <source>
        <dbReference type="Pfam" id="PF13456"/>
    </source>
</evidence>
<dbReference type="InterPro" id="IPR036397">
    <property type="entry name" value="RNaseH_sf"/>
</dbReference>
<dbReference type="InterPro" id="IPR044730">
    <property type="entry name" value="RNase_H-like_dom_plant"/>
</dbReference>
<name>A0A9R0K363_SPIOL</name>
<dbReference type="GO" id="GO:0004523">
    <property type="term" value="F:RNA-DNA hybrid ribonuclease activity"/>
    <property type="evidence" value="ECO:0007669"/>
    <property type="project" value="InterPro"/>
</dbReference>
<feature type="domain" description="RNase H type-1" evidence="1">
    <location>
        <begin position="544"/>
        <end position="664"/>
    </location>
</feature>
<proteinExistence type="predicted"/>
<keyword evidence="3" id="KW-1185">Reference proteome</keyword>
<evidence type="ECO:0008006" key="5">
    <source>
        <dbReference type="Google" id="ProtNLM"/>
    </source>
</evidence>
<evidence type="ECO:0000313" key="4">
    <source>
        <dbReference type="RefSeq" id="XP_021856780.1"/>
    </source>
</evidence>
<evidence type="ECO:0000259" key="2">
    <source>
        <dbReference type="Pfam" id="PF13966"/>
    </source>
</evidence>
<dbReference type="InterPro" id="IPR012337">
    <property type="entry name" value="RNaseH-like_sf"/>
</dbReference>
<dbReference type="SUPFAM" id="SSF53098">
    <property type="entry name" value="Ribonuclease H-like"/>
    <property type="match status" value="1"/>
</dbReference>
<dbReference type="OrthoDB" id="1742963at2759"/>
<dbReference type="AlphaFoldDB" id="A0A9R0K363"/>
<dbReference type="Pfam" id="PF13966">
    <property type="entry name" value="zf-RVT"/>
    <property type="match status" value="1"/>
</dbReference>
<sequence>MLFFNANRISCKNITDVIARFCHISGQQLNVGKSHLKVSSNTSMQEKQEFVTILRMPMVTTLDHHLGSPIDLQGTKYSNFVFLIDQISKKINDWNAIPLSQTQKVILINSVLISMASHVMSCFHLPSAISSKIDSMIAQFFWDNKDRKGIHWVGRSIIHLPKGMGGLGIRSMGVVNKALLMKSVWRIHNNPQSLLARVYTKRFSSPLLTGKPTRIINGAFSWGMRGLARAGNILLKGCNWKVGDGNSILASKDRWVNGTIPEFKSTITMGEARAWRVSHFIMPTGKDWDHGKVNRCFEFDDAKQIVGMELPYNQAKDYLYWKYHKGGKFTVKTAYAMILGEDSNHSNGFDGESPFSLLWSLRMAPKWKLFIWKILRNGLATKCNINQRGLNIPSACDLCLNEDEDYQYLFRFFEIAKQTWRSGSLGIHSELRSDIPFVEWMLSYIRPFQCQDGHLSTRTIYFITTLWSIWVARNNKVFRDENVDLSMVMALITKGLEQHDITTSNSSGALRYLHPPEQHLFPPGFFGATLSDNGGNPTITTLLVDGAWNKSTKLSGLAWVKDNFGTGAGSPQGGATFGYAESAIQAEAQACLAGLRWAIRCDMKHILILTDSYCLVDMPRGGGCVDMQVKWTLAEIVARAQDSDYCSINKVDRDRIQPAHVLATGAARSLIAFSNDV</sequence>